<dbReference type="Proteomes" id="UP000440578">
    <property type="component" value="Unassembled WGS sequence"/>
</dbReference>
<comment type="similarity">
    <text evidence="1">Belongs to the OPI10 family.</text>
</comment>
<name>A0A6A4W0I7_AMPAM</name>
<keyword evidence="5" id="KW-1185">Reference proteome</keyword>
<dbReference type="Pfam" id="PF21057">
    <property type="entry name" value="Hikeshi-like_C"/>
    <property type="match status" value="1"/>
</dbReference>
<feature type="domain" description="Hikeshi-like N-terminal" evidence="2">
    <location>
        <begin position="9"/>
        <end position="130"/>
    </location>
</feature>
<dbReference type="PANTHER" id="PTHR12925:SF0">
    <property type="entry name" value="PROTEIN HIKESHI"/>
    <property type="match status" value="1"/>
</dbReference>
<dbReference type="GO" id="GO:0030544">
    <property type="term" value="F:Hsp70 protein binding"/>
    <property type="evidence" value="ECO:0007669"/>
    <property type="project" value="TreeGrafter"/>
</dbReference>
<dbReference type="GO" id="GO:0005829">
    <property type="term" value="C:cytosol"/>
    <property type="evidence" value="ECO:0007669"/>
    <property type="project" value="TreeGrafter"/>
</dbReference>
<protein>
    <submittedName>
        <fullName evidence="4">Protein OPI10</fullName>
    </submittedName>
</protein>
<reference evidence="4 5" key="1">
    <citation type="submission" date="2019-07" db="EMBL/GenBank/DDBJ databases">
        <title>Draft genome assembly of a fouling barnacle, Amphibalanus amphitrite (Darwin, 1854): The first reference genome for Thecostraca.</title>
        <authorList>
            <person name="Kim W."/>
        </authorList>
    </citation>
    <scope>NUCLEOTIDE SEQUENCE [LARGE SCALE GENOMIC DNA]</scope>
    <source>
        <strain evidence="4">SNU_AA5</strain>
        <tissue evidence="4">Soma without cirri and trophi</tissue>
    </source>
</reference>
<dbReference type="InterPro" id="IPR048364">
    <property type="entry name" value="Hikeshi-like_C"/>
</dbReference>
<evidence type="ECO:0000313" key="5">
    <source>
        <dbReference type="Proteomes" id="UP000440578"/>
    </source>
</evidence>
<dbReference type="InterPro" id="IPR031318">
    <property type="entry name" value="OPI10"/>
</dbReference>
<evidence type="ECO:0000256" key="1">
    <source>
        <dbReference type="ARBA" id="ARBA00006623"/>
    </source>
</evidence>
<evidence type="ECO:0000259" key="3">
    <source>
        <dbReference type="Pfam" id="PF21057"/>
    </source>
</evidence>
<dbReference type="InterPro" id="IPR008493">
    <property type="entry name" value="Hikeshi-like_N"/>
</dbReference>
<dbReference type="GO" id="GO:0005634">
    <property type="term" value="C:nucleus"/>
    <property type="evidence" value="ECO:0007669"/>
    <property type="project" value="TreeGrafter"/>
</dbReference>
<gene>
    <name evidence="4" type="ORF">FJT64_027799</name>
</gene>
<dbReference type="OrthoDB" id="10248398at2759"/>
<dbReference type="GO" id="GO:0061608">
    <property type="term" value="F:nuclear import signal receptor activity"/>
    <property type="evidence" value="ECO:0007669"/>
    <property type="project" value="TreeGrafter"/>
</dbReference>
<dbReference type="EMBL" id="VIIS01001366">
    <property type="protein sequence ID" value="KAF0299423.1"/>
    <property type="molecule type" value="Genomic_DNA"/>
</dbReference>
<dbReference type="EMBL" id="VIIS01001366">
    <property type="protein sequence ID" value="KAF0299424.1"/>
    <property type="molecule type" value="Genomic_DNA"/>
</dbReference>
<evidence type="ECO:0000313" key="4">
    <source>
        <dbReference type="EMBL" id="KAF0299423.1"/>
    </source>
</evidence>
<organism evidence="4 5">
    <name type="scientific">Amphibalanus amphitrite</name>
    <name type="common">Striped barnacle</name>
    <name type="synonym">Balanus amphitrite</name>
    <dbReference type="NCBI Taxonomy" id="1232801"/>
    <lineage>
        <taxon>Eukaryota</taxon>
        <taxon>Metazoa</taxon>
        <taxon>Ecdysozoa</taxon>
        <taxon>Arthropoda</taxon>
        <taxon>Crustacea</taxon>
        <taxon>Multicrustacea</taxon>
        <taxon>Cirripedia</taxon>
        <taxon>Thoracica</taxon>
        <taxon>Thoracicalcarea</taxon>
        <taxon>Balanomorpha</taxon>
        <taxon>Balanoidea</taxon>
        <taxon>Balanidae</taxon>
        <taxon>Amphibalaninae</taxon>
        <taxon>Amphibalanus</taxon>
    </lineage>
</organism>
<accession>A0A6A4W0I7</accession>
<sequence length="199" mass="21721">MSVSVFGMIVAGRLVSTDFQAVDETHFVINVPEADNIRHIIVFLTGSQPLPDNTAAGVYFSWPEPNSPPTWIYLGFLSNSKPSAVFKVASLKHGSGAATVPSGLVQQFSHNAQVGIAVEPEVQVAGLTPAAAEPSTVPSFVEFVQKMLQNFVNYATSFSVTPAQMAVAPNESYVPLSVVQRWYDNFQRRLEMNPNFWKS</sequence>
<proteinExistence type="inferred from homology"/>
<dbReference type="GO" id="GO:0006606">
    <property type="term" value="P:protein import into nucleus"/>
    <property type="evidence" value="ECO:0007669"/>
    <property type="project" value="TreeGrafter"/>
</dbReference>
<comment type="caution">
    <text evidence="4">The sequence shown here is derived from an EMBL/GenBank/DDBJ whole genome shotgun (WGS) entry which is preliminary data.</text>
</comment>
<feature type="domain" description="Hikeshi-like C-terminal" evidence="3">
    <location>
        <begin position="139"/>
        <end position="198"/>
    </location>
</feature>
<dbReference type="Pfam" id="PF05603">
    <property type="entry name" value="Hikeshi-like_N"/>
    <property type="match status" value="1"/>
</dbReference>
<evidence type="ECO:0000259" key="2">
    <source>
        <dbReference type="Pfam" id="PF05603"/>
    </source>
</evidence>
<dbReference type="AlphaFoldDB" id="A0A6A4W0I7"/>
<dbReference type="PANTHER" id="PTHR12925">
    <property type="entry name" value="HIKESHI FAMILY MEMBER"/>
    <property type="match status" value="1"/>
</dbReference>